<evidence type="ECO:0000313" key="2">
    <source>
        <dbReference type="EMBL" id="ORA11789.1"/>
    </source>
</evidence>
<dbReference type="OrthoDB" id="4752358at2"/>
<keyword evidence="3" id="KW-1185">Reference proteome</keyword>
<proteinExistence type="predicted"/>
<evidence type="ECO:0000259" key="1">
    <source>
        <dbReference type="Pfam" id="PF00934"/>
    </source>
</evidence>
<dbReference type="Pfam" id="PF00934">
    <property type="entry name" value="PE"/>
    <property type="match status" value="1"/>
</dbReference>
<dbReference type="RefSeq" id="WP_139801926.1">
    <property type="nucleotide sequence ID" value="NZ_MVHE01000077.1"/>
</dbReference>
<dbReference type="SUPFAM" id="SSF140459">
    <property type="entry name" value="PE/PPE dimer-like"/>
    <property type="match status" value="1"/>
</dbReference>
<dbReference type="AlphaFoldDB" id="A0A1W9ZCP0"/>
<feature type="non-terminal residue" evidence="2">
    <location>
        <position position="125"/>
    </location>
</feature>
<gene>
    <name evidence="2" type="ORF">BST12_25490</name>
</gene>
<sequence>MSSFVIAAPEVLAAATGDLSGIGEALRAAAATAAAPTTGIAPLAGDEVSAAITKLFGSYAQDFQALSARTALFHAEFVQALQAGAGAYAAAEAANVSPLQTIENDILAVIVDNVLGMMNAAPTPM</sequence>
<accession>A0A1W9ZCP0</accession>
<dbReference type="Proteomes" id="UP000192284">
    <property type="component" value="Unassembled WGS sequence"/>
</dbReference>
<evidence type="ECO:0000313" key="3">
    <source>
        <dbReference type="Proteomes" id="UP000192284"/>
    </source>
</evidence>
<feature type="domain" description="PE" evidence="1">
    <location>
        <begin position="5"/>
        <end position="95"/>
    </location>
</feature>
<dbReference type="InterPro" id="IPR038332">
    <property type="entry name" value="PPE_sf"/>
</dbReference>
<dbReference type="InterPro" id="IPR000084">
    <property type="entry name" value="PE-PGRS_N"/>
</dbReference>
<organism evidence="2 3">
    <name type="scientific">Mycobacterium angelicum</name>
    <dbReference type="NCBI Taxonomy" id="470074"/>
    <lineage>
        <taxon>Bacteria</taxon>
        <taxon>Bacillati</taxon>
        <taxon>Actinomycetota</taxon>
        <taxon>Actinomycetes</taxon>
        <taxon>Mycobacteriales</taxon>
        <taxon>Mycobacteriaceae</taxon>
        <taxon>Mycobacterium</taxon>
    </lineage>
</organism>
<comment type="caution">
    <text evidence="2">The sequence shown here is derived from an EMBL/GenBank/DDBJ whole genome shotgun (WGS) entry which is preliminary data.</text>
</comment>
<reference evidence="2 3" key="1">
    <citation type="submission" date="2017-02" db="EMBL/GenBank/DDBJ databases">
        <title>The new phylogeny of genus Mycobacterium.</title>
        <authorList>
            <person name="Tortoli E."/>
            <person name="Trovato A."/>
            <person name="Cirillo D.M."/>
        </authorList>
    </citation>
    <scope>NUCLEOTIDE SEQUENCE [LARGE SCALE GENOMIC DNA]</scope>
    <source>
        <strain evidence="2 3">DSM 45057</strain>
    </source>
</reference>
<protein>
    <recommendedName>
        <fullName evidence="1">PE domain-containing protein</fullName>
    </recommendedName>
</protein>
<dbReference type="EMBL" id="MVHE01000077">
    <property type="protein sequence ID" value="ORA11789.1"/>
    <property type="molecule type" value="Genomic_DNA"/>
</dbReference>
<name>A0A1W9ZCP0_MYCAN</name>
<dbReference type="Gene3D" id="1.10.287.850">
    <property type="entry name" value="HP0062-like domain"/>
    <property type="match status" value="1"/>
</dbReference>